<comment type="caution">
    <text evidence="2">The sequence shown here is derived from an EMBL/GenBank/DDBJ whole genome shotgun (WGS) entry which is preliminary data.</text>
</comment>
<dbReference type="InterPro" id="IPR036188">
    <property type="entry name" value="FAD/NAD-bd_sf"/>
</dbReference>
<reference evidence="2" key="1">
    <citation type="journal article" date="2014" name="Int. J. Syst. Evol. Microbiol.">
        <title>Complete genome sequence of Corynebacterium casei LMG S-19264T (=DSM 44701T), isolated from a smear-ripened cheese.</title>
        <authorList>
            <consortium name="US DOE Joint Genome Institute (JGI-PGF)"/>
            <person name="Walter F."/>
            <person name="Albersmeier A."/>
            <person name="Kalinowski J."/>
            <person name="Ruckert C."/>
        </authorList>
    </citation>
    <scope>NUCLEOTIDE SEQUENCE</scope>
    <source>
        <strain evidence="2">JCM 10088</strain>
    </source>
</reference>
<organism evidence="2 3">
    <name type="scientific">Thermocladium modestius</name>
    <dbReference type="NCBI Taxonomy" id="62609"/>
    <lineage>
        <taxon>Archaea</taxon>
        <taxon>Thermoproteota</taxon>
        <taxon>Thermoprotei</taxon>
        <taxon>Thermoproteales</taxon>
        <taxon>Thermoproteaceae</taxon>
        <taxon>Thermocladium</taxon>
    </lineage>
</organism>
<dbReference type="OrthoDB" id="27340at2157"/>
<evidence type="ECO:0008006" key="4">
    <source>
        <dbReference type="Google" id="ProtNLM"/>
    </source>
</evidence>
<keyword evidence="1" id="KW-0560">Oxidoreductase</keyword>
<dbReference type="Pfam" id="PF13450">
    <property type="entry name" value="NAD_binding_8"/>
    <property type="match status" value="1"/>
</dbReference>
<keyword evidence="3" id="KW-1185">Reference proteome</keyword>
<accession>A0A830GTA9</accession>
<evidence type="ECO:0000313" key="3">
    <source>
        <dbReference type="Proteomes" id="UP000610960"/>
    </source>
</evidence>
<reference evidence="2" key="2">
    <citation type="submission" date="2020-09" db="EMBL/GenBank/DDBJ databases">
        <authorList>
            <person name="Sun Q."/>
            <person name="Ohkuma M."/>
        </authorList>
    </citation>
    <scope>NUCLEOTIDE SEQUENCE</scope>
    <source>
        <strain evidence="2">JCM 10088</strain>
    </source>
</reference>
<proteinExistence type="predicted"/>
<name>A0A830GTA9_9CREN</name>
<evidence type="ECO:0000313" key="2">
    <source>
        <dbReference type="EMBL" id="GGP19763.1"/>
    </source>
</evidence>
<protein>
    <recommendedName>
        <fullName evidence="4">Monooxygenase</fullName>
    </recommendedName>
</protein>
<dbReference type="GO" id="GO:0016491">
    <property type="term" value="F:oxidoreductase activity"/>
    <property type="evidence" value="ECO:0007669"/>
    <property type="project" value="UniProtKB-KW"/>
</dbReference>
<dbReference type="Proteomes" id="UP000610960">
    <property type="component" value="Unassembled WGS sequence"/>
</dbReference>
<gene>
    <name evidence="2" type="ORF">GCM10007981_04760</name>
</gene>
<dbReference type="PANTHER" id="PTHR42949:SF3">
    <property type="entry name" value="ANAEROBIC GLYCEROL-3-PHOSPHATE DEHYDROGENASE SUBUNIT B"/>
    <property type="match status" value="1"/>
</dbReference>
<dbReference type="PANTHER" id="PTHR42949">
    <property type="entry name" value="ANAEROBIC GLYCEROL-3-PHOSPHATE DEHYDROGENASE SUBUNIT B"/>
    <property type="match status" value="1"/>
</dbReference>
<dbReference type="SUPFAM" id="SSF51905">
    <property type="entry name" value="FAD/NAD(P)-binding domain"/>
    <property type="match status" value="1"/>
</dbReference>
<dbReference type="AlphaFoldDB" id="A0A830GTA9"/>
<sequence length="311" mass="32952">MVGYTVIGAGIAGLVLAQELKRLGASVEVIEYRERVGGIHALQPELAGLAEAASAELGVKLGASAVRVGDEIYAVGRDWHEKLGSSAVAATGFRAATLPELGIYGDRPAGVYVHQAVMDMMLYGLLPGRRVVVYGDNPYAAILSAELLRRGCEVKLVIAGDADASLGGLDVIRGSIKYVKGRDRVRGVLVNGEWVAADSLVVSFFKPFNPFPELRGVGQAVIDTYDSSVVMESSRILARELAAGGGGEAIEIDSDVPIYPGSKVSRDSRRIIVLIRSGVLFINDKEYVVRNGPAVVELPDVERAVIRGGPP</sequence>
<evidence type="ECO:0000256" key="1">
    <source>
        <dbReference type="ARBA" id="ARBA00023002"/>
    </source>
</evidence>
<dbReference type="PRINTS" id="PR00419">
    <property type="entry name" value="ADXRDTASE"/>
</dbReference>
<dbReference type="RefSeq" id="WP_188595844.1">
    <property type="nucleotide sequence ID" value="NZ_BMNL01000001.1"/>
</dbReference>
<dbReference type="Gene3D" id="3.40.50.720">
    <property type="entry name" value="NAD(P)-binding Rossmann-like Domain"/>
    <property type="match status" value="1"/>
</dbReference>
<dbReference type="EMBL" id="BMNL01000001">
    <property type="protein sequence ID" value="GGP19763.1"/>
    <property type="molecule type" value="Genomic_DNA"/>
</dbReference>
<dbReference type="Gene3D" id="3.50.50.60">
    <property type="entry name" value="FAD/NAD(P)-binding domain"/>
    <property type="match status" value="1"/>
</dbReference>
<dbReference type="InterPro" id="IPR051691">
    <property type="entry name" value="Metab_Enz_Cyan_OpOx_G3PDH"/>
</dbReference>